<protein>
    <recommendedName>
        <fullName evidence="5">Thioredoxin domain-containing protein</fullName>
    </recommendedName>
</protein>
<keyword evidence="1" id="KW-0677">Repeat</keyword>
<dbReference type="InterPro" id="IPR012336">
    <property type="entry name" value="Thioredoxin-like_fold"/>
</dbReference>
<dbReference type="SUPFAM" id="SSF50985">
    <property type="entry name" value="RCC1/BLIP-II"/>
    <property type="match status" value="1"/>
</dbReference>
<dbReference type="InterPro" id="IPR017937">
    <property type="entry name" value="Thioredoxin_CS"/>
</dbReference>
<dbReference type="PRINTS" id="PR00633">
    <property type="entry name" value="RCCNDNSATION"/>
</dbReference>
<feature type="region of interest" description="Disordered" evidence="3">
    <location>
        <begin position="525"/>
        <end position="583"/>
    </location>
</feature>
<evidence type="ECO:0000256" key="1">
    <source>
        <dbReference type="ARBA" id="ARBA00022737"/>
    </source>
</evidence>
<dbReference type="PROSITE" id="PS51352">
    <property type="entry name" value="THIOREDOXIN_2"/>
    <property type="match status" value="2"/>
</dbReference>
<feature type="domain" description="Thioredoxin" evidence="5">
    <location>
        <begin position="157"/>
        <end position="287"/>
    </location>
</feature>
<feature type="repeat" description="RCC1" evidence="2">
    <location>
        <begin position="826"/>
        <end position="896"/>
    </location>
</feature>
<feature type="repeat" description="RCC1" evidence="2">
    <location>
        <begin position="720"/>
        <end position="771"/>
    </location>
</feature>
<dbReference type="Gene3D" id="2.130.10.30">
    <property type="entry name" value="Regulator of chromosome condensation 1/beta-lactamase-inhibitor protein II"/>
    <property type="match status" value="2"/>
</dbReference>
<dbReference type="InterPro" id="IPR051625">
    <property type="entry name" value="Signaling_Regulatory_Domain"/>
</dbReference>
<feature type="transmembrane region" description="Helical" evidence="4">
    <location>
        <begin position="1812"/>
        <end position="1833"/>
    </location>
</feature>
<evidence type="ECO:0000259" key="5">
    <source>
        <dbReference type="PROSITE" id="PS51352"/>
    </source>
</evidence>
<dbReference type="InterPro" id="IPR011333">
    <property type="entry name" value="SKP1/BTB/POZ_sf"/>
</dbReference>
<dbReference type="EMBL" id="CAJNNW010019660">
    <property type="protein sequence ID" value="CAE8664939.1"/>
    <property type="molecule type" value="Genomic_DNA"/>
</dbReference>
<organism evidence="6 7">
    <name type="scientific">Polarella glacialis</name>
    <name type="common">Dinoflagellate</name>
    <dbReference type="NCBI Taxonomy" id="89957"/>
    <lineage>
        <taxon>Eukaryota</taxon>
        <taxon>Sar</taxon>
        <taxon>Alveolata</taxon>
        <taxon>Dinophyceae</taxon>
        <taxon>Suessiales</taxon>
        <taxon>Suessiaceae</taxon>
        <taxon>Polarella</taxon>
    </lineage>
</organism>
<feature type="transmembrane region" description="Helical" evidence="4">
    <location>
        <begin position="1845"/>
        <end position="1863"/>
    </location>
</feature>
<dbReference type="InterPro" id="IPR013766">
    <property type="entry name" value="Thioredoxin_domain"/>
</dbReference>
<dbReference type="SUPFAM" id="SSF52833">
    <property type="entry name" value="Thioredoxin-like"/>
    <property type="match status" value="2"/>
</dbReference>
<feature type="region of interest" description="Disordered" evidence="3">
    <location>
        <begin position="1254"/>
        <end position="1277"/>
    </location>
</feature>
<evidence type="ECO:0000256" key="4">
    <source>
        <dbReference type="SAM" id="Phobius"/>
    </source>
</evidence>
<dbReference type="InterPro" id="IPR009091">
    <property type="entry name" value="RCC1/BLIP-II"/>
</dbReference>
<accession>A0A813J497</accession>
<feature type="region of interest" description="Disordered" evidence="3">
    <location>
        <begin position="1050"/>
        <end position="1236"/>
    </location>
</feature>
<dbReference type="Pfam" id="PF25390">
    <property type="entry name" value="WD40_RLD"/>
    <property type="match status" value="1"/>
</dbReference>
<dbReference type="InterPro" id="IPR058923">
    <property type="entry name" value="RCC1-like_dom"/>
</dbReference>
<keyword evidence="4" id="KW-1133">Transmembrane helix</keyword>
<dbReference type="InterPro" id="IPR036249">
    <property type="entry name" value="Thioredoxin-like_sf"/>
</dbReference>
<keyword evidence="4" id="KW-0812">Transmembrane</keyword>
<reference evidence="6" key="1">
    <citation type="submission" date="2021-02" db="EMBL/GenBank/DDBJ databases">
        <authorList>
            <person name="Dougan E. K."/>
            <person name="Rhodes N."/>
            <person name="Thang M."/>
            <person name="Chan C."/>
        </authorList>
    </citation>
    <scope>NUCLEOTIDE SEQUENCE</scope>
</reference>
<feature type="region of interest" description="Disordered" evidence="3">
    <location>
        <begin position="1326"/>
        <end position="1356"/>
    </location>
</feature>
<proteinExistence type="predicted"/>
<comment type="caution">
    <text evidence="6">The sequence shown here is derived from an EMBL/GenBank/DDBJ whole genome shotgun (WGS) entry which is preliminary data.</text>
</comment>
<keyword evidence="4" id="KW-0472">Membrane</keyword>
<evidence type="ECO:0000256" key="2">
    <source>
        <dbReference type="PROSITE-ProRule" id="PRU00235"/>
    </source>
</evidence>
<feature type="repeat" description="RCC1" evidence="2">
    <location>
        <begin position="772"/>
        <end position="825"/>
    </location>
</feature>
<feature type="compositionally biased region" description="Basic and acidic residues" evidence="3">
    <location>
        <begin position="1107"/>
        <end position="1121"/>
    </location>
</feature>
<gene>
    <name evidence="6" type="ORF">PGLA2088_LOCUS15761</name>
</gene>
<sequence>MTSLTELFGEELLGKAGPVKTSDALAGKKNVMIYFSAHWCPPCRGFTPQLADKYGAFAADQNIEIVFVSSDQDDSSFNSYYGQMPWLALPFSNRSLRDSLSQKFDVQGMPALVVLDDKGTLVTTEGRGKVGEFLRPMGGGGPSAEASAALTDLFGEELLGKAGPVQTSEALAGKQHIMIYFSAHSCPHCRKFTPQLAERYFHIFAADIEIIFVSSDQYESSFNSYYGEMPWLALPFSERSLRDSLAQKFDVKGMPTLVLLGDEGTLVATEGPGRVDEFLRAMGGGSPPAGSQFCTLFYQFLFSRKPNRFALFSQGVWHRKQVKYNSEQILAALVADEEQEEGMGFISLATACTPMPCVAKPTASTELLAEGSCDLRGSAHDRVKNLELYATWDDLKSWDGSERVLQLTHEHDSVQHPALRMNPLLIPDSCRTKGIHPPGTPKEDQQRFAPVASQAVQVYAWGSGNYGRLGLGHSGDAQQPQLVSGVLNGCEVCFAACSWYHSAVVTSTGDVATFGSKVSKCLGTAASGSDGSEASAGHSESSSSDGEGNSKGDKDRSRPGKGRRDGGKAAGPQRAGAASALGGNLRSTSDFVPHVLRSFPSRVTVVQVSVGSDMIGAHTLAVSRSGKLYSWGYGPGCGLGGTKNVSVPTLVTKFLGTGAGESGSGRARTQEMEPLGWGRHSHKRYRERNSNKSLGLQLLRPRIVKAVCGGGFSAVMSSEGEVFTFGLSAEGRLGFRTKFRAQLRPRRIETLAEGTTDLAAGASFVLLCTAAGKLISWGDNSKGQLGIGHLQESHEPITLGRACPSAFVMQAVAAGDSHSLALDSAGRIYSWGGEGGPMTGQGQPMPNSLQVDAAFQFRLRQLSLWWVRPCAVKALQDVRIVHISAGCLHSLALSQDGALFAWGAPLQAGTAKTSRRALSNGVEVSWVPRLVAPSPKLPLVRIGTASAGGWHSMATAAPCSPLERLLPPPEREEPEDAAAIQDRSSRSLVGFCDGFLVSEVSSTAEEEARVQICCAAVRARLAMPDGTDSPIWRAFSAQVVRLRPESVAIARPAQKTDEPINNNNNNNKNNKNDNNNSSAEKEEKEEEEEKEEKGTSSEEGGLMELVALHRERPRPVADAAHRRMPMANFDADEAAGLARPTPSSSSRASKAPSKASKAPFRAEGPGARQKTKPNFSSDSESGGDGAKVALRPPPLSARKAPTAPMEEASPLPRLPERPHRRQTPEFSSDSSNSDEELLPDAAVVAARRLHPAAVPRRSAPVVQPPPTSARDRAAGSRREAPAAHLGLELHHFGEAVLAALVRFLCTDTLGFLSVIDETHPAWLEEQQLKVRPSGPSPGEARSLETSPVRRPTRQRAARGLLLRQEVHDLRRIGSSLGLERLARLCDQLLHRIDAPGAPALFAPASSLGIAMWTLLRQTLRPADRNGPDTAVICSPPGPRRPRWGPRWIPADGRLQAHSFVLCAGCSALWPEPSAVPSATEREAEVSAGGGWHATATTSSSSFSPAVRAGDAEAPDAPVLRLLRGDGGGGGAPRYELDLSDLPADVVFAWLRYLYTQDDLSLTWPLEPSGDMEETAIAERFWTNLLLLAQRLGDWKLQLYAQDVLIGALTLENWTQMATFAEKAKCTLLSEAAMMTGVRQLLPHMLASFKVGSGLEPPAAKRPSGDDASGQEPQLSELLAEPAAVEQVATVAKVGGAGHLSGVSRGSVDLELDRRLLELPGGKRTGAAQASVQALKRSSQAQFADLKFRLADGVLTAQKTGQQLRKCARYFEEHEERGFRREGDMRGRLFWFELAVIGIVLGFFLLPTAIREILYGFLATVSQPVWAALAYFDLDWLTPTPLVRIVAVNFIMFSVLIALVFHGLQS</sequence>
<feature type="compositionally biased region" description="Low complexity" evidence="3">
    <location>
        <begin position="570"/>
        <end position="580"/>
    </location>
</feature>
<dbReference type="InterPro" id="IPR000408">
    <property type="entry name" value="Reg_chr_condens"/>
</dbReference>
<name>A0A813J497_POLGL</name>
<feature type="compositionally biased region" description="Basic and acidic residues" evidence="3">
    <location>
        <begin position="548"/>
        <end position="567"/>
    </location>
</feature>
<evidence type="ECO:0000256" key="3">
    <source>
        <dbReference type="SAM" id="MobiDB-lite"/>
    </source>
</evidence>
<feature type="compositionally biased region" description="Low complexity" evidence="3">
    <location>
        <begin position="1061"/>
        <end position="1078"/>
    </location>
</feature>
<dbReference type="Pfam" id="PF13905">
    <property type="entry name" value="Thioredoxin_8"/>
    <property type="match status" value="2"/>
</dbReference>
<dbReference type="Gene3D" id="3.40.30.10">
    <property type="entry name" value="Glutaredoxin"/>
    <property type="match status" value="2"/>
</dbReference>
<evidence type="ECO:0000313" key="7">
    <source>
        <dbReference type="Proteomes" id="UP000626109"/>
    </source>
</evidence>
<dbReference type="PROSITE" id="PS00626">
    <property type="entry name" value="RCC1_2"/>
    <property type="match status" value="2"/>
</dbReference>
<feature type="transmembrane region" description="Helical" evidence="4">
    <location>
        <begin position="1788"/>
        <end position="1806"/>
    </location>
</feature>
<feature type="compositionally biased region" description="Low complexity" evidence="3">
    <location>
        <begin position="525"/>
        <end position="547"/>
    </location>
</feature>
<dbReference type="PROSITE" id="PS00194">
    <property type="entry name" value="THIOREDOXIN_1"/>
    <property type="match status" value="1"/>
</dbReference>
<dbReference type="PANTHER" id="PTHR22872:SF2">
    <property type="entry name" value="INHIBITOR OF BRUTON TYROSINE KINASE"/>
    <property type="match status" value="1"/>
</dbReference>
<feature type="domain" description="Thioredoxin" evidence="5">
    <location>
        <begin position="1"/>
        <end position="155"/>
    </location>
</feature>
<dbReference type="Gene3D" id="3.30.710.10">
    <property type="entry name" value="Potassium Channel Kv1.1, Chain A"/>
    <property type="match status" value="1"/>
</dbReference>
<dbReference type="PROSITE" id="PS50012">
    <property type="entry name" value="RCC1_3"/>
    <property type="match status" value="4"/>
</dbReference>
<dbReference type="Proteomes" id="UP000626109">
    <property type="component" value="Unassembled WGS sequence"/>
</dbReference>
<dbReference type="Pfam" id="PF00415">
    <property type="entry name" value="RCC1"/>
    <property type="match status" value="1"/>
</dbReference>
<dbReference type="PANTHER" id="PTHR22872">
    <property type="entry name" value="BTK-BINDING PROTEIN-RELATED"/>
    <property type="match status" value="1"/>
</dbReference>
<feature type="compositionally biased region" description="Low complexity" evidence="3">
    <location>
        <begin position="1138"/>
        <end position="1162"/>
    </location>
</feature>
<feature type="repeat" description="RCC1" evidence="2">
    <location>
        <begin position="456"/>
        <end position="508"/>
    </location>
</feature>
<evidence type="ECO:0000313" key="6">
    <source>
        <dbReference type="EMBL" id="CAE8664939.1"/>
    </source>
</evidence>